<sequence length="115" mass="12676">MPTGGIQNKPDQLQIGQITKEMDTSQTPDSPVSKAKKETVLVPAVTPRLLNGHLRLATWMVVPEPTIHSDEILRRENISAEKEKEIVWVCPPLQPKKIMYGYFEPDEPSSAGGGG</sequence>
<accession>A0ACC2Z3F0</accession>
<name>A0ACC2Z3F0_9PEZI</name>
<keyword evidence="2" id="KW-1185">Reference proteome</keyword>
<proteinExistence type="predicted"/>
<dbReference type="Proteomes" id="UP001172680">
    <property type="component" value="Unassembled WGS sequence"/>
</dbReference>
<protein>
    <submittedName>
        <fullName evidence="1">Uncharacterized protein</fullName>
    </submittedName>
</protein>
<dbReference type="EMBL" id="JAPDRP010000014">
    <property type="protein sequence ID" value="KAJ9641892.1"/>
    <property type="molecule type" value="Genomic_DNA"/>
</dbReference>
<gene>
    <name evidence="1" type="ORF">H2199_005105</name>
</gene>
<reference evidence="1" key="1">
    <citation type="submission" date="2022-10" db="EMBL/GenBank/DDBJ databases">
        <title>Culturing micro-colonial fungi from biological soil crusts in the Mojave desert and describing Neophaeococcomyces mojavensis, and introducing the new genera and species Taxawa tesnikishii.</title>
        <authorList>
            <person name="Kurbessoian T."/>
            <person name="Stajich J.E."/>
        </authorList>
    </citation>
    <scope>NUCLEOTIDE SEQUENCE</scope>
    <source>
        <strain evidence="1">JES_115</strain>
    </source>
</reference>
<evidence type="ECO:0000313" key="2">
    <source>
        <dbReference type="Proteomes" id="UP001172680"/>
    </source>
</evidence>
<organism evidence="1 2">
    <name type="scientific">Coniosporium tulheliwenetii</name>
    <dbReference type="NCBI Taxonomy" id="3383036"/>
    <lineage>
        <taxon>Eukaryota</taxon>
        <taxon>Fungi</taxon>
        <taxon>Dikarya</taxon>
        <taxon>Ascomycota</taxon>
        <taxon>Pezizomycotina</taxon>
        <taxon>Dothideomycetes</taxon>
        <taxon>Dothideomycetes incertae sedis</taxon>
        <taxon>Coniosporium</taxon>
    </lineage>
</organism>
<comment type="caution">
    <text evidence="1">The sequence shown here is derived from an EMBL/GenBank/DDBJ whole genome shotgun (WGS) entry which is preliminary data.</text>
</comment>
<evidence type="ECO:0000313" key="1">
    <source>
        <dbReference type="EMBL" id="KAJ9641892.1"/>
    </source>
</evidence>